<reference evidence="1" key="1">
    <citation type="journal article" date="2019" name="Sci. Rep.">
        <title>Draft genome of Tanacetum cinerariifolium, the natural source of mosquito coil.</title>
        <authorList>
            <person name="Yamashiro T."/>
            <person name="Shiraishi A."/>
            <person name="Satake H."/>
            <person name="Nakayama K."/>
        </authorList>
    </citation>
    <scope>NUCLEOTIDE SEQUENCE</scope>
</reference>
<accession>A0A699ISR5</accession>
<organism evidence="1">
    <name type="scientific">Tanacetum cinerariifolium</name>
    <name type="common">Dalmatian daisy</name>
    <name type="synonym">Chrysanthemum cinerariifolium</name>
    <dbReference type="NCBI Taxonomy" id="118510"/>
    <lineage>
        <taxon>Eukaryota</taxon>
        <taxon>Viridiplantae</taxon>
        <taxon>Streptophyta</taxon>
        <taxon>Embryophyta</taxon>
        <taxon>Tracheophyta</taxon>
        <taxon>Spermatophyta</taxon>
        <taxon>Magnoliopsida</taxon>
        <taxon>eudicotyledons</taxon>
        <taxon>Gunneridae</taxon>
        <taxon>Pentapetalae</taxon>
        <taxon>asterids</taxon>
        <taxon>campanulids</taxon>
        <taxon>Asterales</taxon>
        <taxon>Asteraceae</taxon>
        <taxon>Asteroideae</taxon>
        <taxon>Anthemideae</taxon>
        <taxon>Anthemidinae</taxon>
        <taxon>Tanacetum</taxon>
    </lineage>
</organism>
<dbReference type="PANTHER" id="PTHR37610">
    <property type="entry name" value="CCHC-TYPE DOMAIN-CONTAINING PROTEIN"/>
    <property type="match status" value="1"/>
</dbReference>
<comment type="caution">
    <text evidence="1">The sequence shown here is derived from an EMBL/GenBank/DDBJ whole genome shotgun (WGS) entry which is preliminary data.</text>
</comment>
<dbReference type="PANTHER" id="PTHR37610:SF78">
    <property type="entry name" value="GAG-POLYPEPTIDE OF LTR COPIA-TYPE-RELATED"/>
    <property type="match status" value="1"/>
</dbReference>
<dbReference type="EMBL" id="BKCJ010332211">
    <property type="protein sequence ID" value="GEZ85079.1"/>
    <property type="molecule type" value="Genomic_DNA"/>
</dbReference>
<sequence>DDSDIALANQWDMCNFVVFTWIINSLSPDLYAGAIYAKYAYELWNDPKETYDNQFDAMFLMGLDDNSMATRSNILTTEPLPLVKAAFAIVSGEESHRNITSIIGNAASKSPVSLSNEQLTRLMNLLNDNGVSSANANMSDKNSLNFKVTFFNGSVKFNINFQRYFNGKVDFVVGLTVGHLNETRALITKIGDLKLNDNITLYDVLVVPRYTVSLLSVHKLSRDNKMFTGFNENNACKTVSNCSISSCFVSRTLRHQRLGHPADLALDVLKGSLNLDSQTTPEHICDTCNKAKQTREPFPLSDHKSSKIGELLHLDV</sequence>
<evidence type="ECO:0000313" key="1">
    <source>
        <dbReference type="EMBL" id="GEZ85079.1"/>
    </source>
</evidence>
<name>A0A699ISR5_TANCI</name>
<gene>
    <name evidence="1" type="ORF">Tci_557052</name>
</gene>
<dbReference type="AlphaFoldDB" id="A0A699ISR5"/>
<feature type="non-terminal residue" evidence="1">
    <location>
        <position position="1"/>
    </location>
</feature>
<protein>
    <submittedName>
        <fullName evidence="1">Ribonuclease H-like domain-containing protein</fullName>
    </submittedName>
</protein>
<proteinExistence type="predicted"/>